<keyword evidence="4" id="KW-1185">Reference proteome</keyword>
<dbReference type="Pfam" id="PF01541">
    <property type="entry name" value="GIY-YIG"/>
    <property type="match status" value="1"/>
</dbReference>
<dbReference type="InterPro" id="IPR000305">
    <property type="entry name" value="GIY-YIG_endonuc"/>
</dbReference>
<evidence type="ECO:0000313" key="3">
    <source>
        <dbReference type="EMBL" id="MFC4700163.1"/>
    </source>
</evidence>
<evidence type="ECO:0000256" key="1">
    <source>
        <dbReference type="ARBA" id="ARBA00007435"/>
    </source>
</evidence>
<dbReference type="PROSITE" id="PS50164">
    <property type="entry name" value="GIY_YIG"/>
    <property type="match status" value="1"/>
</dbReference>
<dbReference type="RefSeq" id="WP_382407344.1">
    <property type="nucleotide sequence ID" value="NZ_JBHSGU010000002.1"/>
</dbReference>
<gene>
    <name evidence="3" type="ORF">ACFO4O_08355</name>
</gene>
<reference evidence="4" key="1">
    <citation type="journal article" date="2019" name="Int. J. Syst. Evol. Microbiol.">
        <title>The Global Catalogue of Microorganisms (GCM) 10K type strain sequencing project: providing services to taxonomists for standard genome sequencing and annotation.</title>
        <authorList>
            <consortium name="The Broad Institute Genomics Platform"/>
            <consortium name="The Broad Institute Genome Sequencing Center for Infectious Disease"/>
            <person name="Wu L."/>
            <person name="Ma J."/>
        </authorList>
    </citation>
    <scope>NUCLEOTIDE SEQUENCE [LARGE SCALE GENOMIC DNA]</scope>
    <source>
        <strain evidence="4">KACC 12507</strain>
    </source>
</reference>
<evidence type="ECO:0000259" key="2">
    <source>
        <dbReference type="PROSITE" id="PS50164"/>
    </source>
</evidence>
<accession>A0ABV9LWW1</accession>
<proteinExistence type="inferred from homology"/>
<dbReference type="PANTHER" id="PTHR34477">
    <property type="entry name" value="UPF0213 PROTEIN YHBQ"/>
    <property type="match status" value="1"/>
</dbReference>
<dbReference type="InterPro" id="IPR050190">
    <property type="entry name" value="UPF0213_domain"/>
</dbReference>
<dbReference type="Proteomes" id="UP001595897">
    <property type="component" value="Unassembled WGS sequence"/>
</dbReference>
<comment type="caution">
    <text evidence="3">The sequence shown here is derived from an EMBL/GenBank/DDBJ whole genome shotgun (WGS) entry which is preliminary data.</text>
</comment>
<comment type="similarity">
    <text evidence="1">Belongs to the UPF0213 family.</text>
</comment>
<dbReference type="Gene3D" id="3.40.1440.10">
    <property type="entry name" value="GIY-YIG endonuclease"/>
    <property type="match status" value="1"/>
</dbReference>
<dbReference type="InterPro" id="IPR035901">
    <property type="entry name" value="GIY-YIG_endonuc_sf"/>
</dbReference>
<protein>
    <submittedName>
        <fullName evidence="3">GIY-YIG nuclease family protein</fullName>
    </submittedName>
</protein>
<sequence length="115" mass="13244">MSLSIPVPKENAVAPWFLYMVKTRHNSLYTGITTDIARRFSEHRAQTAKTAKALRGRTPLTLVFSIELPDHSSALKAEIWIKKQSKHSKLKLISGELTLPFKYHRLDHNEYITEQ</sequence>
<evidence type="ECO:0000313" key="4">
    <source>
        <dbReference type="Proteomes" id="UP001595897"/>
    </source>
</evidence>
<organism evidence="3 4">
    <name type="scientific">Glaciecola siphonariae</name>
    <dbReference type="NCBI Taxonomy" id="521012"/>
    <lineage>
        <taxon>Bacteria</taxon>
        <taxon>Pseudomonadati</taxon>
        <taxon>Pseudomonadota</taxon>
        <taxon>Gammaproteobacteria</taxon>
        <taxon>Alteromonadales</taxon>
        <taxon>Alteromonadaceae</taxon>
        <taxon>Glaciecola</taxon>
    </lineage>
</organism>
<dbReference type="SUPFAM" id="SSF82771">
    <property type="entry name" value="GIY-YIG endonuclease"/>
    <property type="match status" value="1"/>
</dbReference>
<feature type="domain" description="GIY-YIG" evidence="2">
    <location>
        <begin position="14"/>
        <end position="93"/>
    </location>
</feature>
<dbReference type="CDD" id="cd10456">
    <property type="entry name" value="GIY-YIG_UPF0213"/>
    <property type="match status" value="1"/>
</dbReference>
<name>A0ABV9LWW1_9ALTE</name>
<dbReference type="PANTHER" id="PTHR34477:SF1">
    <property type="entry name" value="UPF0213 PROTEIN YHBQ"/>
    <property type="match status" value="1"/>
</dbReference>
<dbReference type="EMBL" id="JBHSGU010000002">
    <property type="protein sequence ID" value="MFC4700163.1"/>
    <property type="molecule type" value="Genomic_DNA"/>
</dbReference>